<dbReference type="GeneID" id="24425449"/>
<dbReference type="Proteomes" id="UP000002899">
    <property type="component" value="Chromosome III"/>
</dbReference>
<evidence type="ECO:0000313" key="2">
    <source>
        <dbReference type="EMBL" id="CTQ41402.1"/>
    </source>
</evidence>
<evidence type="ECO:0000313" key="3">
    <source>
        <dbReference type="Proteomes" id="UP000002899"/>
    </source>
</evidence>
<sequence>MSLVGCSLQEIITRKDAIVRLLESRSYRLLCFTYEVSESKERSSELNSALENYLEKLLFTAHQELALYRIQSDSEDTHKRKLQHLHTLATELDESYSRFEYAKANLPNDRTAITVIFGPEDLQSKTQQTIQGLGNLNKALEGSQSKARELLERKNSLTHRLAKLAQVQQELVRRFTLVVNLVNQFASISTNCARNETAEKVLEECLFRIAVEFSWQDWTERIKKVTNSLEEVKPVTETKTPFFGSHDRDKFIYDTLTSQTASLKLMVGRTDSLLKLVDKLLS</sequence>
<keyword evidence="3" id="KW-1185">Reference proteome</keyword>
<proteinExistence type="predicted"/>
<dbReference type="VEuPathDB" id="PiroplasmaDB:BMR1_03g04010"/>
<organism evidence="2 3">
    <name type="scientific">Babesia microti (strain RI)</name>
    <dbReference type="NCBI Taxonomy" id="1133968"/>
    <lineage>
        <taxon>Eukaryota</taxon>
        <taxon>Sar</taxon>
        <taxon>Alveolata</taxon>
        <taxon>Apicomplexa</taxon>
        <taxon>Aconoidasida</taxon>
        <taxon>Piroplasmida</taxon>
        <taxon>Babesiidae</taxon>
        <taxon>Babesia</taxon>
    </lineage>
</organism>
<dbReference type="AlphaFoldDB" id="A0A0K3APJ7"/>
<keyword evidence="1" id="KW-0175">Coiled coil</keyword>
<dbReference type="RefSeq" id="XP_012649413.1">
    <property type="nucleotide sequence ID" value="XM_012793959.1"/>
</dbReference>
<name>A0A0K3APJ7_BABMR</name>
<evidence type="ECO:0000256" key="1">
    <source>
        <dbReference type="SAM" id="Coils"/>
    </source>
</evidence>
<reference evidence="2 3" key="2">
    <citation type="journal article" date="2013" name="PLoS ONE">
        <title>Whole genome mapping and re-organization of the nuclear and mitochondrial genomes of Babesia microti isolates.</title>
        <authorList>
            <person name="Cornillot E."/>
            <person name="Dassouli A."/>
            <person name="Garg A."/>
            <person name="Pachikara N."/>
            <person name="Randazzo S."/>
            <person name="Depoix D."/>
            <person name="Carcy B."/>
            <person name="Delbecq S."/>
            <person name="Frutos R."/>
            <person name="Silva J.C."/>
            <person name="Sutton R."/>
            <person name="Krause P.J."/>
            <person name="Mamoun C.B."/>
        </authorList>
    </citation>
    <scope>NUCLEOTIDE SEQUENCE [LARGE SCALE GENOMIC DNA]</scope>
    <source>
        <strain evidence="2 3">RI</strain>
    </source>
</reference>
<reference evidence="2 3" key="3">
    <citation type="journal article" date="2016" name="Sci. Rep.">
        <title>Genome-wide diversity and gene expression profiling of Babesia microti isolates identify polymorphic genes that mediate host-pathogen interactions.</title>
        <authorList>
            <person name="Silva J.C."/>
            <person name="Cornillot E."/>
            <person name="McCracken C."/>
            <person name="Usmani-Brown S."/>
            <person name="Dwivedi A."/>
            <person name="Ifeonu O.O."/>
            <person name="Crabtree J."/>
            <person name="Gotia H.T."/>
            <person name="Virji A.Z."/>
            <person name="Reynes C."/>
            <person name="Colinge J."/>
            <person name="Kumar V."/>
            <person name="Lawres L."/>
            <person name="Pazzi J.E."/>
            <person name="Pablo J.V."/>
            <person name="Hung C."/>
            <person name="Brancato J."/>
            <person name="Kumari P."/>
            <person name="Orvis J."/>
            <person name="Tretina K."/>
            <person name="Chibucos M."/>
            <person name="Ott S."/>
            <person name="Sadzewicz L."/>
            <person name="Sengamalay N."/>
            <person name="Shetty A.C."/>
            <person name="Su Q."/>
            <person name="Tallon L."/>
            <person name="Fraser C.M."/>
            <person name="Frutos R."/>
            <person name="Molina D.M."/>
            <person name="Krause P.J."/>
            <person name="Ben Mamoun C."/>
        </authorList>
    </citation>
    <scope>NUCLEOTIDE SEQUENCE [LARGE SCALE GENOMIC DNA]</scope>
    <source>
        <strain evidence="2 3">RI</strain>
    </source>
</reference>
<dbReference type="EMBL" id="LN871598">
    <property type="protein sequence ID" value="CTQ41402.1"/>
    <property type="molecule type" value="Genomic_DNA"/>
</dbReference>
<dbReference type="KEGG" id="bmic:BMR1_03g04010"/>
<feature type="coiled-coil region" evidence="1">
    <location>
        <begin position="133"/>
        <end position="167"/>
    </location>
</feature>
<protein>
    <submittedName>
        <fullName evidence="2">Uncharacterized protein</fullName>
    </submittedName>
</protein>
<accession>A0A0K3APJ7</accession>
<reference evidence="2 3" key="1">
    <citation type="journal article" date="2012" name="Nucleic Acids Res.">
        <title>Sequencing of the smallest Apicomplexan genome from the human pathogen Babesia microti.</title>
        <authorList>
            <person name="Cornillot E."/>
            <person name="Hadj-Kaddour K."/>
            <person name="Dassouli A."/>
            <person name="Noel B."/>
            <person name="Ranwez V."/>
            <person name="Vacherie B."/>
            <person name="Augagneur Y."/>
            <person name="Bres V."/>
            <person name="Duclos A."/>
            <person name="Randazzo S."/>
            <person name="Carcy B."/>
            <person name="Debierre-Grockiego F."/>
            <person name="Delbecq S."/>
            <person name="Moubri-Menage K."/>
            <person name="Shams-Eldin H."/>
            <person name="Usmani-Brown S."/>
            <person name="Bringaud F."/>
            <person name="Wincker P."/>
            <person name="Vivares C.P."/>
            <person name="Schwarz R.T."/>
            <person name="Schetters T.P."/>
            <person name="Krause P.J."/>
            <person name="Gorenflot A."/>
            <person name="Berry V."/>
            <person name="Barbe V."/>
            <person name="Ben Mamoun C."/>
        </authorList>
    </citation>
    <scope>NUCLEOTIDE SEQUENCE [LARGE SCALE GENOMIC DNA]</scope>
    <source>
        <strain evidence="2 3">RI</strain>
    </source>
</reference>